<proteinExistence type="predicted"/>
<reference evidence="1" key="1">
    <citation type="journal article" date="2015" name="Nature">
        <title>Complex archaea that bridge the gap between prokaryotes and eukaryotes.</title>
        <authorList>
            <person name="Spang A."/>
            <person name="Saw J.H."/>
            <person name="Jorgensen S.L."/>
            <person name="Zaremba-Niedzwiedzka K."/>
            <person name="Martijn J."/>
            <person name="Lind A.E."/>
            <person name="van Eijk R."/>
            <person name="Schleper C."/>
            <person name="Guy L."/>
            <person name="Ettema T.J."/>
        </authorList>
    </citation>
    <scope>NUCLEOTIDE SEQUENCE</scope>
</reference>
<comment type="caution">
    <text evidence="1">The sequence shown here is derived from an EMBL/GenBank/DDBJ whole genome shotgun (WGS) entry which is preliminary data.</text>
</comment>
<dbReference type="EMBL" id="LAZR01000352">
    <property type="protein sequence ID" value="KKN73011.1"/>
    <property type="molecule type" value="Genomic_DNA"/>
</dbReference>
<protein>
    <submittedName>
        <fullName evidence="1">Uncharacterized protein</fullName>
    </submittedName>
</protein>
<organism evidence="1">
    <name type="scientific">marine sediment metagenome</name>
    <dbReference type="NCBI Taxonomy" id="412755"/>
    <lineage>
        <taxon>unclassified sequences</taxon>
        <taxon>metagenomes</taxon>
        <taxon>ecological metagenomes</taxon>
    </lineage>
</organism>
<sequence>MDIEFKIGDRIEHSESTGLFGIIRNIDENLMGYETYFIQWQNGYYMKYQWTNRIKHRVSKEMANQFL</sequence>
<evidence type="ECO:0000313" key="1">
    <source>
        <dbReference type="EMBL" id="KKN73011.1"/>
    </source>
</evidence>
<name>A0A0F9VHK9_9ZZZZ</name>
<dbReference type="AlphaFoldDB" id="A0A0F9VHK9"/>
<gene>
    <name evidence="1" type="ORF">LCGC14_0405650</name>
</gene>
<accession>A0A0F9VHK9</accession>